<comment type="caution">
    <text evidence="3">The sequence shown here is derived from an EMBL/GenBank/DDBJ whole genome shotgun (WGS) entry which is preliminary data.</text>
</comment>
<proteinExistence type="predicted"/>
<evidence type="ECO:0000313" key="3">
    <source>
        <dbReference type="EMBL" id="KAK9850424.1"/>
    </source>
</evidence>
<accession>A0AAW1SQ42</accession>
<dbReference type="AlphaFoldDB" id="A0AAW1SQ42"/>
<reference evidence="3 4" key="1">
    <citation type="journal article" date="2024" name="Nat. Commun.">
        <title>Phylogenomics reveals the evolutionary origins of lichenization in chlorophyte algae.</title>
        <authorList>
            <person name="Puginier C."/>
            <person name="Libourel C."/>
            <person name="Otte J."/>
            <person name="Skaloud P."/>
            <person name="Haon M."/>
            <person name="Grisel S."/>
            <person name="Petersen M."/>
            <person name="Berrin J.G."/>
            <person name="Delaux P.M."/>
            <person name="Dal Grande F."/>
            <person name="Keller J."/>
        </authorList>
    </citation>
    <scope>NUCLEOTIDE SEQUENCE [LARGE SCALE GENOMIC DNA]</scope>
    <source>
        <strain evidence="3 4">SAG 2523</strain>
    </source>
</reference>
<feature type="coiled-coil region" evidence="1">
    <location>
        <begin position="100"/>
        <end position="127"/>
    </location>
</feature>
<organism evidence="3 4">
    <name type="scientific">Apatococcus fuscideae</name>
    <dbReference type="NCBI Taxonomy" id="2026836"/>
    <lineage>
        <taxon>Eukaryota</taxon>
        <taxon>Viridiplantae</taxon>
        <taxon>Chlorophyta</taxon>
        <taxon>core chlorophytes</taxon>
        <taxon>Trebouxiophyceae</taxon>
        <taxon>Chlorellales</taxon>
        <taxon>Chlorellaceae</taxon>
        <taxon>Apatococcus</taxon>
    </lineage>
</organism>
<keyword evidence="4" id="KW-1185">Reference proteome</keyword>
<feature type="compositionally biased region" description="Low complexity" evidence="2">
    <location>
        <begin position="36"/>
        <end position="45"/>
    </location>
</feature>
<keyword evidence="1" id="KW-0175">Coiled coil</keyword>
<protein>
    <submittedName>
        <fullName evidence="3">Uncharacterized protein</fullName>
    </submittedName>
</protein>
<evidence type="ECO:0000256" key="2">
    <source>
        <dbReference type="SAM" id="MobiDB-lite"/>
    </source>
</evidence>
<evidence type="ECO:0000256" key="1">
    <source>
        <dbReference type="SAM" id="Coils"/>
    </source>
</evidence>
<feature type="coiled-coil region" evidence="1">
    <location>
        <begin position="1"/>
        <end position="28"/>
    </location>
</feature>
<name>A0AAW1SQ42_9CHLO</name>
<gene>
    <name evidence="3" type="ORF">WJX84_000426</name>
</gene>
<dbReference type="Proteomes" id="UP001485043">
    <property type="component" value="Unassembled WGS sequence"/>
</dbReference>
<evidence type="ECO:0000313" key="4">
    <source>
        <dbReference type="Proteomes" id="UP001485043"/>
    </source>
</evidence>
<feature type="region of interest" description="Disordered" evidence="2">
    <location>
        <begin position="34"/>
        <end position="76"/>
    </location>
</feature>
<dbReference type="EMBL" id="JALJOV010001292">
    <property type="protein sequence ID" value="KAK9850424.1"/>
    <property type="molecule type" value="Genomic_DNA"/>
</dbReference>
<sequence length="131" mass="13947">MQRTQADLENIKEENNRLIDLLSRIDLEKSHLQQALTTLQSTPPATSSPPPPGLSQSATIPAIRRSGSIQPGIGSDVGGLPKAAISGIMEANPAASGDALQQLRADLVAEQARRKQAEQDFQALVETVEGR</sequence>